<feature type="transmembrane region" description="Helical" evidence="1">
    <location>
        <begin position="105"/>
        <end position="127"/>
    </location>
</feature>
<sequence length="151" mass="16709">MITVNWSCDMEQGYEDTMMGSHHGGRVTACSVRYSIFEYLMAIMILLIYVGGAGLDTLSNQYAGDLTLGQEGTSLASVRVPYDISPCLDELTIGYSFFGLKSLEYYLIGALVFFGFWSKAIISILRISGRPSRNIDRVISGHLRSGVSQRQ</sequence>
<evidence type="ECO:0000313" key="3">
    <source>
        <dbReference type="Proteomes" id="UP000823674"/>
    </source>
</evidence>
<proteinExistence type="predicted"/>
<keyword evidence="1" id="KW-1133">Transmembrane helix</keyword>
<dbReference type="EMBL" id="JADBGQ010000002">
    <property type="protein sequence ID" value="KAG5410806.1"/>
    <property type="molecule type" value="Genomic_DNA"/>
</dbReference>
<keyword evidence="1" id="KW-0812">Transmembrane</keyword>
<reference evidence="2 3" key="1">
    <citation type="submission" date="2021-03" db="EMBL/GenBank/DDBJ databases">
        <authorList>
            <person name="King G.J."/>
            <person name="Bancroft I."/>
            <person name="Baten A."/>
            <person name="Bloomfield J."/>
            <person name="Borpatragohain P."/>
            <person name="He Z."/>
            <person name="Irish N."/>
            <person name="Irwin J."/>
            <person name="Liu K."/>
            <person name="Mauleon R.P."/>
            <person name="Moore J."/>
            <person name="Morris R."/>
            <person name="Ostergaard L."/>
            <person name="Wang B."/>
            <person name="Wells R."/>
        </authorList>
    </citation>
    <scope>NUCLEOTIDE SEQUENCE [LARGE SCALE GENOMIC DNA]</scope>
    <source>
        <strain evidence="2">R-o-18</strain>
        <tissue evidence="2">Leaf</tissue>
    </source>
</reference>
<comment type="caution">
    <text evidence="2">The sequence shown here is derived from an EMBL/GenBank/DDBJ whole genome shotgun (WGS) entry which is preliminary data.</text>
</comment>
<organism evidence="2 3">
    <name type="scientific">Brassica rapa subsp. trilocularis</name>
    <dbReference type="NCBI Taxonomy" id="1813537"/>
    <lineage>
        <taxon>Eukaryota</taxon>
        <taxon>Viridiplantae</taxon>
        <taxon>Streptophyta</taxon>
        <taxon>Embryophyta</taxon>
        <taxon>Tracheophyta</taxon>
        <taxon>Spermatophyta</taxon>
        <taxon>Magnoliopsida</taxon>
        <taxon>eudicotyledons</taxon>
        <taxon>Gunneridae</taxon>
        <taxon>Pentapetalae</taxon>
        <taxon>rosids</taxon>
        <taxon>malvids</taxon>
        <taxon>Brassicales</taxon>
        <taxon>Brassicaceae</taxon>
        <taxon>Brassiceae</taxon>
        <taxon>Brassica</taxon>
    </lineage>
</organism>
<name>A0ABQ7NIU6_BRACM</name>
<evidence type="ECO:0000313" key="2">
    <source>
        <dbReference type="EMBL" id="KAG5410806.1"/>
    </source>
</evidence>
<dbReference type="Proteomes" id="UP000823674">
    <property type="component" value="Chromosome A02"/>
</dbReference>
<protein>
    <submittedName>
        <fullName evidence="2">Uncharacterized protein</fullName>
    </submittedName>
</protein>
<keyword evidence="3" id="KW-1185">Reference proteome</keyword>
<keyword evidence="1" id="KW-0472">Membrane</keyword>
<gene>
    <name evidence="2" type="primary">A02g507310.1_BraROA</name>
    <name evidence="2" type="ORF">IGI04_007125</name>
</gene>
<evidence type="ECO:0000256" key="1">
    <source>
        <dbReference type="SAM" id="Phobius"/>
    </source>
</evidence>
<accession>A0ABQ7NIU6</accession>
<feature type="transmembrane region" description="Helical" evidence="1">
    <location>
        <begin position="36"/>
        <end position="55"/>
    </location>
</feature>